<feature type="compositionally biased region" description="Polar residues" evidence="2">
    <location>
        <begin position="219"/>
        <end position="234"/>
    </location>
</feature>
<evidence type="ECO:0000313" key="3">
    <source>
        <dbReference type="EMBL" id="CAJ1396850.1"/>
    </source>
</evidence>
<evidence type="ECO:0000256" key="2">
    <source>
        <dbReference type="SAM" id="MobiDB-lite"/>
    </source>
</evidence>
<evidence type="ECO:0000313" key="4">
    <source>
        <dbReference type="Proteomes" id="UP001178507"/>
    </source>
</evidence>
<name>A0AA36IZI4_9DINO</name>
<gene>
    <name evidence="3" type="ORF">EVOR1521_LOCUS20989</name>
</gene>
<evidence type="ECO:0000256" key="1">
    <source>
        <dbReference type="SAM" id="Coils"/>
    </source>
</evidence>
<feature type="region of interest" description="Disordered" evidence="2">
    <location>
        <begin position="1"/>
        <end position="53"/>
    </location>
</feature>
<feature type="region of interest" description="Disordered" evidence="2">
    <location>
        <begin position="307"/>
        <end position="341"/>
    </location>
</feature>
<feature type="region of interest" description="Disordered" evidence="2">
    <location>
        <begin position="216"/>
        <end position="278"/>
    </location>
</feature>
<protein>
    <submittedName>
        <fullName evidence="3">Uncharacterized protein</fullName>
    </submittedName>
</protein>
<dbReference type="EMBL" id="CAUJNA010003245">
    <property type="protein sequence ID" value="CAJ1396850.1"/>
    <property type="molecule type" value="Genomic_DNA"/>
</dbReference>
<dbReference type="AlphaFoldDB" id="A0AA36IZI4"/>
<comment type="caution">
    <text evidence="3">The sequence shown here is derived from an EMBL/GenBank/DDBJ whole genome shotgun (WGS) entry which is preliminary data.</text>
</comment>
<keyword evidence="4" id="KW-1185">Reference proteome</keyword>
<proteinExistence type="predicted"/>
<feature type="compositionally biased region" description="Low complexity" evidence="2">
    <location>
        <begin position="20"/>
        <end position="53"/>
    </location>
</feature>
<feature type="compositionally biased region" description="Basic and acidic residues" evidence="2">
    <location>
        <begin position="266"/>
        <end position="277"/>
    </location>
</feature>
<feature type="coiled-coil region" evidence="1">
    <location>
        <begin position="92"/>
        <end position="208"/>
    </location>
</feature>
<dbReference type="Proteomes" id="UP001178507">
    <property type="component" value="Unassembled WGS sequence"/>
</dbReference>
<feature type="compositionally biased region" description="Polar residues" evidence="2">
    <location>
        <begin position="328"/>
        <end position="340"/>
    </location>
</feature>
<feature type="compositionally biased region" description="Low complexity" evidence="2">
    <location>
        <begin position="235"/>
        <end position="245"/>
    </location>
</feature>
<reference evidence="3" key="1">
    <citation type="submission" date="2023-08" db="EMBL/GenBank/DDBJ databases">
        <authorList>
            <person name="Chen Y."/>
            <person name="Shah S."/>
            <person name="Dougan E. K."/>
            <person name="Thang M."/>
            <person name="Chan C."/>
        </authorList>
    </citation>
    <scope>NUCLEOTIDE SEQUENCE</scope>
</reference>
<accession>A0AA36IZI4</accession>
<keyword evidence="1" id="KW-0175">Coiled coil</keyword>
<organism evidence="3 4">
    <name type="scientific">Effrenium voratum</name>
    <dbReference type="NCBI Taxonomy" id="2562239"/>
    <lineage>
        <taxon>Eukaryota</taxon>
        <taxon>Sar</taxon>
        <taxon>Alveolata</taxon>
        <taxon>Dinophyceae</taxon>
        <taxon>Suessiales</taxon>
        <taxon>Symbiodiniaceae</taxon>
        <taxon>Effrenium</taxon>
    </lineage>
</organism>
<sequence>MAHVGAQWHPRPGSLAHSTGRGARAEGAAASSAAGRRASRSRAAGRGASASEPAGCWASHERCRVLQHFFGEECRHELAEHAPTSFRPRTSVERLQLQNQELAEELEDLERQSRELSSRESFLRNEVAEAHHLEEEEAARWHQEERCLRQELQDAQQQESSLLKALQQKARSVNERNQKLREELRVEEEKTQQKTLALEAEVRRLKAELWTGSFGSRGLSPSRSEASEVWNGTESSSGSSLSSRRQSFERRRRKTCTSSFKPLQEVVKEDGKQKGVDTELDSAVTALRSSVLGVMDDALLKVGELFQSDSRPAPAPAPAPVAADRSGEPSTGPSGPNSEDSYVAALSDLWKASGPRSAAVAFTEFGALLQQQVTSAAEVASSALPSTR</sequence>